<evidence type="ECO:0000313" key="3">
    <source>
        <dbReference type="Proteomes" id="UP000681720"/>
    </source>
</evidence>
<reference evidence="2" key="1">
    <citation type="submission" date="2021-02" db="EMBL/GenBank/DDBJ databases">
        <authorList>
            <person name="Nowell W R."/>
        </authorList>
    </citation>
    <scope>NUCLEOTIDE SEQUENCE</scope>
</reference>
<comment type="caution">
    <text evidence="2">The sequence shown here is derived from an EMBL/GenBank/DDBJ whole genome shotgun (WGS) entry which is preliminary data.</text>
</comment>
<dbReference type="EMBL" id="CAJOBJ010035964">
    <property type="protein sequence ID" value="CAF4299866.1"/>
    <property type="molecule type" value="Genomic_DNA"/>
</dbReference>
<feature type="coiled-coil region" evidence="1">
    <location>
        <begin position="6"/>
        <end position="34"/>
    </location>
</feature>
<keyword evidence="1" id="KW-0175">Coiled coil</keyword>
<gene>
    <name evidence="2" type="ORF">GIL414_LOCUS25794</name>
</gene>
<evidence type="ECO:0000256" key="1">
    <source>
        <dbReference type="SAM" id="Coils"/>
    </source>
</evidence>
<organism evidence="2 3">
    <name type="scientific">Rotaria magnacalcarata</name>
    <dbReference type="NCBI Taxonomy" id="392030"/>
    <lineage>
        <taxon>Eukaryota</taxon>
        <taxon>Metazoa</taxon>
        <taxon>Spiralia</taxon>
        <taxon>Gnathifera</taxon>
        <taxon>Rotifera</taxon>
        <taxon>Eurotatoria</taxon>
        <taxon>Bdelloidea</taxon>
        <taxon>Philodinida</taxon>
        <taxon>Philodinidae</taxon>
        <taxon>Rotaria</taxon>
    </lineage>
</organism>
<proteinExistence type="predicted"/>
<accession>A0A8S2TU75</accession>
<feature type="non-terminal residue" evidence="2">
    <location>
        <position position="41"/>
    </location>
</feature>
<evidence type="ECO:0000313" key="2">
    <source>
        <dbReference type="EMBL" id="CAF4299866.1"/>
    </source>
</evidence>
<protein>
    <submittedName>
        <fullName evidence="2">Uncharacterized protein</fullName>
    </submittedName>
</protein>
<sequence>MILICFRCEQQALRDEEEEMQRHLQRMIEQERERRLQYLID</sequence>
<name>A0A8S2TU75_9BILA</name>
<dbReference type="AlphaFoldDB" id="A0A8S2TU75"/>
<dbReference type="Proteomes" id="UP000681720">
    <property type="component" value="Unassembled WGS sequence"/>
</dbReference>